<dbReference type="SUPFAM" id="SSF53474">
    <property type="entry name" value="alpha/beta-Hydrolases"/>
    <property type="match status" value="1"/>
</dbReference>
<name>A0A7W7AGR1_9SPHN</name>
<protein>
    <submittedName>
        <fullName evidence="2">Carboxymethylenebutenolidase</fullName>
        <ecNumber evidence="2">3.1.1.45</ecNumber>
    </submittedName>
</protein>
<feature type="domain" description="Dienelactone hydrolase" evidence="1">
    <location>
        <begin position="82"/>
        <end position="284"/>
    </location>
</feature>
<dbReference type="GO" id="GO:0008806">
    <property type="term" value="F:carboxymethylenebutenolidase activity"/>
    <property type="evidence" value="ECO:0007669"/>
    <property type="project" value="UniProtKB-EC"/>
</dbReference>
<dbReference type="PANTHER" id="PTHR46623">
    <property type="entry name" value="CARBOXYMETHYLENEBUTENOLIDASE-RELATED"/>
    <property type="match status" value="1"/>
</dbReference>
<dbReference type="Pfam" id="PF01738">
    <property type="entry name" value="DLH"/>
    <property type="match status" value="1"/>
</dbReference>
<dbReference type="InterPro" id="IPR002925">
    <property type="entry name" value="Dienelactn_hydro"/>
</dbReference>
<dbReference type="Gene3D" id="3.40.50.1820">
    <property type="entry name" value="alpha/beta hydrolase"/>
    <property type="match status" value="1"/>
</dbReference>
<dbReference type="EMBL" id="JACHNY010000001">
    <property type="protein sequence ID" value="MBB4616723.1"/>
    <property type="molecule type" value="Genomic_DNA"/>
</dbReference>
<proteinExistence type="predicted"/>
<dbReference type="EC" id="3.1.1.45" evidence="2"/>
<keyword evidence="2" id="KW-0378">Hydrolase</keyword>
<evidence type="ECO:0000259" key="1">
    <source>
        <dbReference type="Pfam" id="PF01738"/>
    </source>
</evidence>
<dbReference type="RefSeq" id="WP_184111747.1">
    <property type="nucleotide sequence ID" value="NZ_JACHNY010000001.1"/>
</dbReference>
<evidence type="ECO:0000313" key="3">
    <source>
        <dbReference type="Proteomes" id="UP000574769"/>
    </source>
</evidence>
<evidence type="ECO:0000313" key="2">
    <source>
        <dbReference type="EMBL" id="MBB4616723.1"/>
    </source>
</evidence>
<keyword evidence="3" id="KW-1185">Reference proteome</keyword>
<dbReference type="Proteomes" id="UP000574769">
    <property type="component" value="Unassembled WGS sequence"/>
</dbReference>
<accession>A0A7W7AGR1</accession>
<organism evidence="2 3">
    <name type="scientific">Sphingomonas abaci</name>
    <dbReference type="NCBI Taxonomy" id="237611"/>
    <lineage>
        <taxon>Bacteria</taxon>
        <taxon>Pseudomonadati</taxon>
        <taxon>Pseudomonadota</taxon>
        <taxon>Alphaproteobacteria</taxon>
        <taxon>Sphingomonadales</taxon>
        <taxon>Sphingomonadaceae</taxon>
        <taxon>Sphingomonas</taxon>
    </lineage>
</organism>
<dbReference type="PANTHER" id="PTHR46623:SF6">
    <property type="entry name" value="ALPHA_BETA-HYDROLASES SUPERFAMILY PROTEIN"/>
    <property type="match status" value="1"/>
</dbReference>
<sequence length="288" mass="30412">MTEIRDRAVALYDAFTHEHHDRRRLLKQMTLLAGSAAAAEALIAGLAASPAAAALTDAADPRLSVTTTQARYAGQPLTLYRAMLRTPRAGGGVVLVIHENRGLTPHIRDVTRRLALAGFVAIAPDFLSAQGGTPGDEDAARTLIGQADYDLLLAQAVALIEAEAMGGAKVGAVGFCWGGAFVNRLALVAGARLKAGVAYYGPAPSPAEAAQIQTPLLLHYAGKDARVAQTGTPWVTALKLANKPVQAFVYPGVDHAFNNDSSAERYDRAAATLAWDRTLAFLHARLDR</sequence>
<dbReference type="PROSITE" id="PS51318">
    <property type="entry name" value="TAT"/>
    <property type="match status" value="1"/>
</dbReference>
<dbReference type="AlphaFoldDB" id="A0A7W7AGR1"/>
<comment type="caution">
    <text evidence="2">The sequence shown here is derived from an EMBL/GenBank/DDBJ whole genome shotgun (WGS) entry which is preliminary data.</text>
</comment>
<dbReference type="InterPro" id="IPR029058">
    <property type="entry name" value="AB_hydrolase_fold"/>
</dbReference>
<dbReference type="InterPro" id="IPR051049">
    <property type="entry name" value="Dienelactone_hydrolase-like"/>
</dbReference>
<reference evidence="2 3" key="1">
    <citation type="submission" date="2020-08" db="EMBL/GenBank/DDBJ databases">
        <title>Genomic Encyclopedia of Type Strains, Phase IV (KMG-IV): sequencing the most valuable type-strain genomes for metagenomic binning, comparative biology and taxonomic classification.</title>
        <authorList>
            <person name="Goeker M."/>
        </authorList>
    </citation>
    <scope>NUCLEOTIDE SEQUENCE [LARGE SCALE GENOMIC DNA]</scope>
    <source>
        <strain evidence="2 3">DSM 15867</strain>
    </source>
</reference>
<gene>
    <name evidence="2" type="ORF">GGQ96_000829</name>
</gene>
<dbReference type="InterPro" id="IPR006311">
    <property type="entry name" value="TAT_signal"/>
</dbReference>